<evidence type="ECO:0000313" key="1">
    <source>
        <dbReference type="EMBL" id="PRT56380.1"/>
    </source>
</evidence>
<dbReference type="Gene3D" id="3.40.50.720">
    <property type="entry name" value="NAD(P)-binding Rossmann-like Domain"/>
    <property type="match status" value="1"/>
</dbReference>
<dbReference type="AlphaFoldDB" id="A0A2T0FN26"/>
<dbReference type="Gene3D" id="3.90.180.10">
    <property type="entry name" value="Medium-chain alcohol dehydrogenases, catalytic domain"/>
    <property type="match status" value="1"/>
</dbReference>
<dbReference type="InterPro" id="IPR011032">
    <property type="entry name" value="GroES-like_sf"/>
</dbReference>
<keyword evidence="2" id="KW-1185">Reference proteome</keyword>
<dbReference type="PANTHER" id="PTHR43677:SF11">
    <property type="entry name" value="ZINC-CONTAINING ALCOHOL DEHYDROGENASE"/>
    <property type="match status" value="1"/>
</dbReference>
<proteinExistence type="predicted"/>
<dbReference type="InterPro" id="IPR051397">
    <property type="entry name" value="Zn-ADH-like_protein"/>
</dbReference>
<dbReference type="STRING" id="45607.A0A2T0FN26"/>
<dbReference type="Proteomes" id="UP000238350">
    <property type="component" value="Unassembled WGS sequence"/>
</dbReference>
<dbReference type="RefSeq" id="XP_024666325.1">
    <property type="nucleotide sequence ID" value="XM_024810557.1"/>
</dbReference>
<dbReference type="SUPFAM" id="SSF51735">
    <property type="entry name" value="NAD(P)-binding Rossmann-fold domains"/>
    <property type="match status" value="1"/>
</dbReference>
<sequence>MRAAVVETLGKPPVYGTFQEPQALENEEVVEVLTAGIKQLERSAVAGVHYSSPKKLPIVPGIDGVGRTKDGKRVFFASFRRPYGAMAERSVASWTVPVPDGVDDATAAALINPAFAAWLPLHWRAEMQPGETVLIIGATSASGKLAVTAARQAKAGRIVAAGRRLEVLEKLDVDAIVDLKLEGDELKQAFADAAGPGGYQVIVDYIWGPATEALLATLNNHDLSSHAGGRGIRLVNVGSMSSPTITLPAGVLRSSQLQILGSGTGNFPPVPEMQRYVKDILDMAAKGVLTIETQEHPLAEISEVWDLNKVGDVRSVMRISH</sequence>
<dbReference type="SUPFAM" id="SSF50129">
    <property type="entry name" value="GroES-like"/>
    <property type="match status" value="1"/>
</dbReference>
<protein>
    <submittedName>
        <fullName evidence="1">Putative NADPH-dependent quinone reductase tdiC</fullName>
    </submittedName>
</protein>
<accession>A0A2T0FN26</accession>
<dbReference type="GO" id="GO:0016491">
    <property type="term" value="F:oxidoreductase activity"/>
    <property type="evidence" value="ECO:0007669"/>
    <property type="project" value="TreeGrafter"/>
</dbReference>
<reference evidence="1 2" key="1">
    <citation type="submission" date="2017-04" db="EMBL/GenBank/DDBJ databases">
        <title>Genome sequencing of [Candida] sorbophila.</title>
        <authorList>
            <person name="Ahn J.O."/>
        </authorList>
    </citation>
    <scope>NUCLEOTIDE SEQUENCE [LARGE SCALE GENOMIC DNA]</scope>
    <source>
        <strain evidence="1 2">DS02</strain>
    </source>
</reference>
<dbReference type="OrthoDB" id="809632at2759"/>
<gene>
    <name evidence="1" type="ORF">B9G98_04000</name>
</gene>
<organism evidence="1 2">
    <name type="scientific">Wickerhamiella sorbophila</name>
    <dbReference type="NCBI Taxonomy" id="45607"/>
    <lineage>
        <taxon>Eukaryota</taxon>
        <taxon>Fungi</taxon>
        <taxon>Dikarya</taxon>
        <taxon>Ascomycota</taxon>
        <taxon>Saccharomycotina</taxon>
        <taxon>Dipodascomycetes</taxon>
        <taxon>Dipodascales</taxon>
        <taxon>Trichomonascaceae</taxon>
        <taxon>Wickerhamiella</taxon>
    </lineage>
</organism>
<dbReference type="GeneID" id="36517748"/>
<dbReference type="InterPro" id="IPR036291">
    <property type="entry name" value="NAD(P)-bd_dom_sf"/>
</dbReference>
<dbReference type="PANTHER" id="PTHR43677">
    <property type="entry name" value="SHORT-CHAIN DEHYDROGENASE/REDUCTASE"/>
    <property type="match status" value="1"/>
</dbReference>
<comment type="caution">
    <text evidence="1">The sequence shown here is derived from an EMBL/GenBank/DDBJ whole genome shotgun (WGS) entry which is preliminary data.</text>
</comment>
<name>A0A2T0FN26_9ASCO</name>
<dbReference type="EMBL" id="NDIQ01000022">
    <property type="protein sequence ID" value="PRT56380.1"/>
    <property type="molecule type" value="Genomic_DNA"/>
</dbReference>
<evidence type="ECO:0000313" key="2">
    <source>
        <dbReference type="Proteomes" id="UP000238350"/>
    </source>
</evidence>